<dbReference type="OrthoDB" id="9939138at2"/>
<dbReference type="KEGG" id="lrz:BJI69_20805"/>
<feature type="compositionally biased region" description="Polar residues" evidence="1">
    <location>
        <begin position="1"/>
        <end position="22"/>
    </location>
</feature>
<evidence type="ECO:0000313" key="2">
    <source>
        <dbReference type="EMBL" id="APG06100.1"/>
    </source>
</evidence>
<feature type="compositionally biased region" description="Basic and acidic residues" evidence="1">
    <location>
        <begin position="29"/>
        <end position="47"/>
    </location>
</feature>
<protein>
    <submittedName>
        <fullName evidence="2">Uncharacterized protein</fullName>
    </submittedName>
</protein>
<gene>
    <name evidence="2" type="ORF">BJI69_20805</name>
</gene>
<dbReference type="AlphaFoldDB" id="A0A0G9HGV4"/>
<dbReference type="RefSeq" id="WP_046965861.1">
    <property type="nucleotide sequence ID" value="NZ_CP017480.1"/>
</dbReference>
<evidence type="ECO:0000313" key="3">
    <source>
        <dbReference type="Proteomes" id="UP000182987"/>
    </source>
</evidence>
<feature type="region of interest" description="Disordered" evidence="1">
    <location>
        <begin position="1"/>
        <end position="65"/>
    </location>
</feature>
<reference evidence="3" key="1">
    <citation type="submission" date="2016-09" db="EMBL/GenBank/DDBJ databases">
        <authorList>
            <person name="Lysoe E."/>
        </authorList>
    </citation>
    <scope>NUCLEOTIDE SEQUENCE [LARGE SCALE GENOMIC DNA]</scope>
    <source>
        <strain evidence="3">LJ96T</strain>
    </source>
</reference>
<keyword evidence="3" id="KW-1185">Reference proteome</keyword>
<proteinExistence type="predicted"/>
<sequence>MSQQDRTTQHSANGVGGSNNPAANPGQDKPAKRESDQVGQQRPEDVTRGGADQKGQQDPDKGGQR</sequence>
<evidence type="ECO:0000256" key="1">
    <source>
        <dbReference type="SAM" id="MobiDB-lite"/>
    </source>
</evidence>
<dbReference type="Proteomes" id="UP000182987">
    <property type="component" value="Chromosome"/>
</dbReference>
<organism evidence="2 3">
    <name type="scientific">Luteibacter rhizovicinus DSM 16549</name>
    <dbReference type="NCBI Taxonomy" id="1440763"/>
    <lineage>
        <taxon>Bacteria</taxon>
        <taxon>Pseudomonadati</taxon>
        <taxon>Pseudomonadota</taxon>
        <taxon>Gammaproteobacteria</taxon>
        <taxon>Lysobacterales</taxon>
        <taxon>Rhodanobacteraceae</taxon>
        <taxon>Luteibacter</taxon>
    </lineage>
</organism>
<dbReference type="EMBL" id="CP017480">
    <property type="protein sequence ID" value="APG06100.1"/>
    <property type="molecule type" value="Genomic_DNA"/>
</dbReference>
<feature type="compositionally biased region" description="Basic and acidic residues" evidence="1">
    <location>
        <begin position="55"/>
        <end position="65"/>
    </location>
</feature>
<name>A0A0G9HGV4_9GAMM</name>
<accession>A0A0G9HGV4</accession>